<evidence type="ECO:0000313" key="1">
    <source>
        <dbReference type="EMBL" id="GMT35348.1"/>
    </source>
</evidence>
<evidence type="ECO:0000313" key="2">
    <source>
        <dbReference type="Proteomes" id="UP001432322"/>
    </source>
</evidence>
<feature type="non-terminal residue" evidence="1">
    <location>
        <position position="1"/>
    </location>
</feature>
<proteinExistence type="predicted"/>
<dbReference type="EMBL" id="BTSY01000007">
    <property type="protein sequence ID" value="GMT35348.1"/>
    <property type="molecule type" value="Genomic_DNA"/>
</dbReference>
<sequence>CSSTYPLTESGEYVVMGQDENDQYAIERKRRMWREKREKLRKWRYEHKELLCYETMDALTKLWDIDAKTRHNLLLWACSQLDRFNTSANHQQLASVEFDVDEFTIELPSVIYVIILSDPLFTNALEENDDGTSRLIHRVAGCKFEAIVDSNSDESDEYYTCTIRRRSK</sequence>
<protein>
    <submittedName>
        <fullName evidence="1">Uncharacterized protein</fullName>
    </submittedName>
</protein>
<keyword evidence="2" id="KW-1185">Reference proteome</keyword>
<gene>
    <name evidence="1" type="ORF">PFISCL1PPCAC_26645</name>
</gene>
<name>A0AAV5WXB3_9BILA</name>
<accession>A0AAV5WXB3</accession>
<reference evidence="1" key="1">
    <citation type="submission" date="2023-10" db="EMBL/GenBank/DDBJ databases">
        <title>Genome assembly of Pristionchus species.</title>
        <authorList>
            <person name="Yoshida K."/>
            <person name="Sommer R.J."/>
        </authorList>
    </citation>
    <scope>NUCLEOTIDE SEQUENCE</scope>
    <source>
        <strain evidence="1">RS5133</strain>
    </source>
</reference>
<comment type="caution">
    <text evidence="1">The sequence shown here is derived from an EMBL/GenBank/DDBJ whole genome shotgun (WGS) entry which is preliminary data.</text>
</comment>
<organism evidence="1 2">
    <name type="scientific">Pristionchus fissidentatus</name>
    <dbReference type="NCBI Taxonomy" id="1538716"/>
    <lineage>
        <taxon>Eukaryota</taxon>
        <taxon>Metazoa</taxon>
        <taxon>Ecdysozoa</taxon>
        <taxon>Nematoda</taxon>
        <taxon>Chromadorea</taxon>
        <taxon>Rhabditida</taxon>
        <taxon>Rhabditina</taxon>
        <taxon>Diplogasteromorpha</taxon>
        <taxon>Diplogasteroidea</taxon>
        <taxon>Neodiplogasteridae</taxon>
        <taxon>Pristionchus</taxon>
    </lineage>
</organism>
<dbReference type="Proteomes" id="UP001432322">
    <property type="component" value="Unassembled WGS sequence"/>
</dbReference>
<dbReference type="AlphaFoldDB" id="A0AAV5WXB3"/>